<feature type="domain" description="DUF7731" evidence="2">
    <location>
        <begin position="38"/>
        <end position="136"/>
    </location>
</feature>
<sequence>MLKDPSPMASPPTLRCWCFRLALLCWFITRCKSDQDPVDIATKGLTCFNDHYIYSSCGESYRLSAAGTINVPPEATDQYCEGPCLVETNLVLQCLDSILYNFQFYNGATVQDVKYALNTGCGHTSKRGDFNVLEHSEGQNGEYGYYGHGNKLGIPTYLMILLGCGLLLWGF</sequence>
<evidence type="ECO:0000256" key="1">
    <source>
        <dbReference type="SAM" id="SignalP"/>
    </source>
</evidence>
<organism evidence="3 4">
    <name type="scientific">Elaeis guineensis var. tenera</name>
    <name type="common">Oil palm</name>
    <dbReference type="NCBI Taxonomy" id="51953"/>
    <lineage>
        <taxon>Eukaryota</taxon>
        <taxon>Viridiplantae</taxon>
        <taxon>Streptophyta</taxon>
        <taxon>Embryophyta</taxon>
        <taxon>Tracheophyta</taxon>
        <taxon>Spermatophyta</taxon>
        <taxon>Magnoliopsida</taxon>
        <taxon>Liliopsida</taxon>
        <taxon>Arecaceae</taxon>
        <taxon>Arecoideae</taxon>
        <taxon>Cocoseae</taxon>
        <taxon>Elaeidinae</taxon>
        <taxon>Elaeis</taxon>
    </lineage>
</organism>
<gene>
    <name evidence="4" type="primary">LOC105045066</name>
</gene>
<keyword evidence="1" id="KW-0732">Signal</keyword>
<dbReference type="InterPro" id="IPR056633">
    <property type="entry name" value="DUF7731"/>
</dbReference>
<dbReference type="OrthoDB" id="1843925at2759"/>
<dbReference type="GeneID" id="105045066"/>
<dbReference type="Proteomes" id="UP000504607">
    <property type="component" value="Chromosome 5"/>
</dbReference>
<feature type="signal peptide" evidence="1">
    <location>
        <begin position="1"/>
        <end position="33"/>
    </location>
</feature>
<accession>A0A6I9R745</accession>
<dbReference type="PANTHER" id="PTHR34366">
    <property type="entry name" value="OS07G0289901 PROTEIN-RELATED"/>
    <property type="match status" value="1"/>
</dbReference>
<dbReference type="InParanoid" id="A0A6I9R745"/>
<protein>
    <submittedName>
        <fullName evidence="4">Uncharacterized protein LOC105045066</fullName>
    </submittedName>
</protein>
<evidence type="ECO:0000313" key="4">
    <source>
        <dbReference type="RefSeq" id="XP_010921528.1"/>
    </source>
</evidence>
<reference evidence="4" key="1">
    <citation type="submission" date="2025-08" db="UniProtKB">
        <authorList>
            <consortium name="RefSeq"/>
        </authorList>
    </citation>
    <scope>IDENTIFICATION</scope>
</reference>
<name>A0A6I9R745_ELAGV</name>
<dbReference type="AlphaFoldDB" id="A0A6I9R745"/>
<dbReference type="KEGG" id="egu:105045066"/>
<proteinExistence type="predicted"/>
<dbReference type="PANTHER" id="PTHR34366:SF2">
    <property type="entry name" value="OS07G0289901 PROTEIN"/>
    <property type="match status" value="1"/>
</dbReference>
<keyword evidence="3" id="KW-1185">Reference proteome</keyword>
<evidence type="ECO:0000313" key="3">
    <source>
        <dbReference type="Proteomes" id="UP000504607"/>
    </source>
</evidence>
<evidence type="ECO:0000259" key="2">
    <source>
        <dbReference type="Pfam" id="PF24865"/>
    </source>
</evidence>
<dbReference type="RefSeq" id="XP_010921528.1">
    <property type="nucleotide sequence ID" value="XM_010923226.3"/>
</dbReference>
<dbReference type="Pfam" id="PF24865">
    <property type="entry name" value="DUF7731"/>
    <property type="match status" value="1"/>
</dbReference>
<feature type="chain" id="PRO_5027005717" evidence="1">
    <location>
        <begin position="34"/>
        <end position="171"/>
    </location>
</feature>